<keyword evidence="2" id="KW-0732">Signal</keyword>
<name>A0ABR4LXL5_9EURO</name>
<evidence type="ECO:0000313" key="4">
    <source>
        <dbReference type="Proteomes" id="UP001610432"/>
    </source>
</evidence>
<dbReference type="Pfam" id="PF12296">
    <property type="entry name" value="HsbA"/>
    <property type="match status" value="1"/>
</dbReference>
<organism evidence="3 4">
    <name type="scientific">Aspergillus lucknowensis</name>
    <dbReference type="NCBI Taxonomy" id="176173"/>
    <lineage>
        <taxon>Eukaryota</taxon>
        <taxon>Fungi</taxon>
        <taxon>Dikarya</taxon>
        <taxon>Ascomycota</taxon>
        <taxon>Pezizomycotina</taxon>
        <taxon>Eurotiomycetes</taxon>
        <taxon>Eurotiomycetidae</taxon>
        <taxon>Eurotiales</taxon>
        <taxon>Aspergillaceae</taxon>
        <taxon>Aspergillus</taxon>
        <taxon>Aspergillus subgen. Nidulantes</taxon>
    </lineage>
</organism>
<evidence type="ECO:0000256" key="2">
    <source>
        <dbReference type="SAM" id="SignalP"/>
    </source>
</evidence>
<keyword evidence="4" id="KW-1185">Reference proteome</keyword>
<feature type="region of interest" description="Disordered" evidence="1">
    <location>
        <begin position="170"/>
        <end position="236"/>
    </location>
</feature>
<dbReference type="InterPro" id="IPR021054">
    <property type="entry name" value="Cell_wall_mannoprotein_1"/>
</dbReference>
<gene>
    <name evidence="3" type="ORF">BJX67DRAFT_379429</name>
</gene>
<evidence type="ECO:0000313" key="3">
    <source>
        <dbReference type="EMBL" id="KAL2868934.1"/>
    </source>
</evidence>
<evidence type="ECO:0000256" key="1">
    <source>
        <dbReference type="SAM" id="MobiDB-lite"/>
    </source>
</evidence>
<dbReference type="Gene3D" id="1.20.1280.140">
    <property type="match status" value="1"/>
</dbReference>
<dbReference type="PANTHER" id="PTHR38123">
    <property type="entry name" value="CELL WALL SERINE-THREONINE-RICH GALACTOMANNOPROTEIN MP1 (AFU_ORTHOLOGUE AFUA_4G03240)"/>
    <property type="match status" value="1"/>
</dbReference>
<dbReference type="GeneID" id="98147640"/>
<dbReference type="EMBL" id="JBFXLQ010000011">
    <property type="protein sequence ID" value="KAL2868934.1"/>
    <property type="molecule type" value="Genomic_DNA"/>
</dbReference>
<dbReference type="RefSeq" id="XP_070887913.1">
    <property type="nucleotide sequence ID" value="XM_071032568.1"/>
</dbReference>
<accession>A0ABR4LXL5</accession>
<feature type="compositionally biased region" description="Low complexity" evidence="1">
    <location>
        <begin position="213"/>
        <end position="226"/>
    </location>
</feature>
<feature type="signal peptide" evidence="2">
    <location>
        <begin position="1"/>
        <end position="17"/>
    </location>
</feature>
<protein>
    <submittedName>
        <fullName evidence="3">Hydrophobic surface binding protein A-domain-containing protein</fullName>
    </submittedName>
</protein>
<dbReference type="PANTHER" id="PTHR38123:SF6">
    <property type="entry name" value="CELL WALL SERINE-THREONINE-RICH GALACTOMANNOPROTEIN MP1 (AFU_ORTHOLOGUE AFUA_4G03240)"/>
    <property type="match status" value="1"/>
</dbReference>
<dbReference type="Proteomes" id="UP001610432">
    <property type="component" value="Unassembled WGS sequence"/>
</dbReference>
<sequence length="258" mass="25755">MKFSGLITLALATAALATPAKRQSSPADIIETISEQVTALDSAVDSYSGGDPADVQSASDKLVSTINSAVDEVNAGPDLSNSDALALTGPVQDLTDQVEGVVGKLIDKKDQFVEAGAGGDVKESLNQQYDAATSLADAISSKVPAALEDIASELSAGISNAIQKGIDAYADVEDGGDGPAPTTTTEPSEPTQTTEPTEPTGTTSTPVIPTPTLPTTTGTPTSTPTGTPAPPDFTGAASKERFSLVGGALAAVAVAVAI</sequence>
<comment type="caution">
    <text evidence="3">The sequence shown here is derived from an EMBL/GenBank/DDBJ whole genome shotgun (WGS) entry which is preliminary data.</text>
</comment>
<feature type="compositionally biased region" description="Low complexity" evidence="1">
    <location>
        <begin position="179"/>
        <end position="207"/>
    </location>
</feature>
<proteinExistence type="predicted"/>
<feature type="chain" id="PRO_5045520625" evidence="2">
    <location>
        <begin position="18"/>
        <end position="258"/>
    </location>
</feature>
<reference evidence="3 4" key="1">
    <citation type="submission" date="2024-07" db="EMBL/GenBank/DDBJ databases">
        <title>Section-level genome sequencing and comparative genomics of Aspergillus sections Usti and Cavernicolus.</title>
        <authorList>
            <consortium name="Lawrence Berkeley National Laboratory"/>
            <person name="Nybo J.L."/>
            <person name="Vesth T.C."/>
            <person name="Theobald S."/>
            <person name="Frisvad J.C."/>
            <person name="Larsen T.O."/>
            <person name="Kjaerboelling I."/>
            <person name="Rothschild-Mancinelli K."/>
            <person name="Lyhne E.K."/>
            <person name="Kogle M.E."/>
            <person name="Barry K."/>
            <person name="Clum A."/>
            <person name="Na H."/>
            <person name="Ledsgaard L."/>
            <person name="Lin J."/>
            <person name="Lipzen A."/>
            <person name="Kuo A."/>
            <person name="Riley R."/>
            <person name="Mondo S."/>
            <person name="Labutti K."/>
            <person name="Haridas S."/>
            <person name="Pangalinan J."/>
            <person name="Salamov A.A."/>
            <person name="Simmons B.A."/>
            <person name="Magnuson J.K."/>
            <person name="Chen J."/>
            <person name="Drula E."/>
            <person name="Henrissat B."/>
            <person name="Wiebenga A."/>
            <person name="Lubbers R.J."/>
            <person name="Gomes A.C."/>
            <person name="Macurrencykelacurrency M.R."/>
            <person name="Stajich J."/>
            <person name="Grigoriev I.V."/>
            <person name="Mortensen U.H."/>
            <person name="De Vries R.P."/>
            <person name="Baker S.E."/>
            <person name="Andersen M.R."/>
        </authorList>
    </citation>
    <scope>NUCLEOTIDE SEQUENCE [LARGE SCALE GENOMIC DNA]</scope>
    <source>
        <strain evidence="3 4">CBS 449.75</strain>
    </source>
</reference>